<accession>A0A0E9V6P0</accession>
<proteinExistence type="predicted"/>
<protein>
    <submittedName>
        <fullName evidence="2">Uncharacterized protein</fullName>
    </submittedName>
</protein>
<sequence>MPPKFVTKWLEDNKSESIGVAVTHHTHASKRSQKTALPPKRGSSHRCFPC</sequence>
<dbReference type="EMBL" id="GBXM01035447">
    <property type="protein sequence ID" value="JAH73130.1"/>
    <property type="molecule type" value="Transcribed_RNA"/>
</dbReference>
<reference evidence="2" key="1">
    <citation type="submission" date="2014-11" db="EMBL/GenBank/DDBJ databases">
        <authorList>
            <person name="Amaro Gonzalez C."/>
        </authorList>
    </citation>
    <scope>NUCLEOTIDE SEQUENCE</scope>
</reference>
<name>A0A0E9V6P0_ANGAN</name>
<feature type="compositionally biased region" description="Basic residues" evidence="1">
    <location>
        <begin position="24"/>
        <end position="33"/>
    </location>
</feature>
<feature type="region of interest" description="Disordered" evidence="1">
    <location>
        <begin position="22"/>
        <end position="50"/>
    </location>
</feature>
<dbReference type="AlphaFoldDB" id="A0A0E9V6P0"/>
<evidence type="ECO:0000256" key="1">
    <source>
        <dbReference type="SAM" id="MobiDB-lite"/>
    </source>
</evidence>
<evidence type="ECO:0000313" key="2">
    <source>
        <dbReference type="EMBL" id="JAH73130.1"/>
    </source>
</evidence>
<organism evidence="2">
    <name type="scientific">Anguilla anguilla</name>
    <name type="common">European freshwater eel</name>
    <name type="synonym">Muraena anguilla</name>
    <dbReference type="NCBI Taxonomy" id="7936"/>
    <lineage>
        <taxon>Eukaryota</taxon>
        <taxon>Metazoa</taxon>
        <taxon>Chordata</taxon>
        <taxon>Craniata</taxon>
        <taxon>Vertebrata</taxon>
        <taxon>Euteleostomi</taxon>
        <taxon>Actinopterygii</taxon>
        <taxon>Neopterygii</taxon>
        <taxon>Teleostei</taxon>
        <taxon>Anguilliformes</taxon>
        <taxon>Anguillidae</taxon>
        <taxon>Anguilla</taxon>
    </lineage>
</organism>
<reference evidence="2" key="2">
    <citation type="journal article" date="2015" name="Fish Shellfish Immunol.">
        <title>Early steps in the European eel (Anguilla anguilla)-Vibrio vulnificus interaction in the gills: Role of the RtxA13 toxin.</title>
        <authorList>
            <person name="Callol A."/>
            <person name="Pajuelo D."/>
            <person name="Ebbesson L."/>
            <person name="Teles M."/>
            <person name="MacKenzie S."/>
            <person name="Amaro C."/>
        </authorList>
    </citation>
    <scope>NUCLEOTIDE SEQUENCE</scope>
</reference>